<dbReference type="PATRIC" id="fig|989403.3.peg.439"/>
<proteinExistence type="predicted"/>
<reference evidence="1 2" key="1">
    <citation type="journal article" date="2016" name="Front. Microbiol.">
        <title>Comparative Genomic Analysis Reveals a Diverse Repertoire of Genes Involved in Prokaryote-Eukaryote Interactions within the Pseudovibrio Genus.</title>
        <authorList>
            <person name="Romano S."/>
            <person name="Fernandez-Guerra A."/>
            <person name="Reen F.J."/>
            <person name="Glockner F.O."/>
            <person name="Crowley S.P."/>
            <person name="O'Sullivan O."/>
            <person name="Cotter P.D."/>
            <person name="Adams C."/>
            <person name="Dobson A.D."/>
            <person name="O'Gara F."/>
        </authorList>
    </citation>
    <scope>NUCLEOTIDE SEQUENCE [LARGE SCALE GENOMIC DNA]</scope>
    <source>
        <strain evidence="1 2">Ad2</strain>
    </source>
</reference>
<dbReference type="Proteomes" id="UP000076577">
    <property type="component" value="Unassembled WGS sequence"/>
</dbReference>
<dbReference type="InterPro" id="IPR036388">
    <property type="entry name" value="WH-like_DNA-bd_sf"/>
</dbReference>
<dbReference type="AlphaFoldDB" id="A0A166AHU2"/>
<dbReference type="Gene3D" id="1.10.10.10">
    <property type="entry name" value="Winged helix-like DNA-binding domain superfamily/Winged helix DNA-binding domain"/>
    <property type="match status" value="1"/>
</dbReference>
<comment type="caution">
    <text evidence="1">The sequence shown here is derived from an EMBL/GenBank/DDBJ whole genome shotgun (WGS) entry which is preliminary data.</text>
</comment>
<gene>
    <name evidence="1" type="ORF">PsAD2_00415</name>
</gene>
<dbReference type="InterPro" id="IPR010906">
    <property type="entry name" value="Phage_lambda_Nu1_terminase-ssu"/>
</dbReference>
<dbReference type="RefSeq" id="WP_068001465.1">
    <property type="nucleotide sequence ID" value="NZ_FOFM01000005.1"/>
</dbReference>
<dbReference type="EMBL" id="LMCB01000004">
    <property type="protein sequence ID" value="KZL21131.1"/>
    <property type="molecule type" value="Genomic_DNA"/>
</dbReference>
<protein>
    <submittedName>
        <fullName evidence="1">Phage DNA packaging protein Nu1</fullName>
    </submittedName>
</protein>
<evidence type="ECO:0000313" key="1">
    <source>
        <dbReference type="EMBL" id="KZL21131.1"/>
    </source>
</evidence>
<sequence length="207" mass="22905">MENVERYPLPDGVEDVVVNKRHLAEAFKKSLPTIDQWICEGMPCESKGTNGQAYEFRLSVCYAWQKEREASEAAEEEKIQSNIRQMQMALLGGGSGNSEMALTPRQRKELYETEAAYNKLAQSRGELIACADVVALLERTFSAVRNAVNGMPDRLSRDVGLDGRQSEAAVVVADDLLAELHRELSEFMQGMSAEENTGQAAIMEAAE</sequence>
<accession>A0A166AHU2</accession>
<dbReference type="Pfam" id="PF07471">
    <property type="entry name" value="Phage_Nu1"/>
    <property type="match status" value="1"/>
</dbReference>
<organism evidence="1 2">
    <name type="scientific">Pseudovibrio axinellae</name>
    <dbReference type="NCBI Taxonomy" id="989403"/>
    <lineage>
        <taxon>Bacteria</taxon>
        <taxon>Pseudomonadati</taxon>
        <taxon>Pseudomonadota</taxon>
        <taxon>Alphaproteobacteria</taxon>
        <taxon>Hyphomicrobiales</taxon>
        <taxon>Stappiaceae</taxon>
        <taxon>Pseudovibrio</taxon>
    </lineage>
</organism>
<keyword evidence="2" id="KW-1185">Reference proteome</keyword>
<name>A0A166AHU2_9HYPH</name>
<dbReference type="OrthoDB" id="8410638at2"/>
<evidence type="ECO:0000313" key="2">
    <source>
        <dbReference type="Proteomes" id="UP000076577"/>
    </source>
</evidence>